<sequence>MDANAVDYQFLRKRWKSRICWWHCTTDGREHESPAKSVGDAIASFYIAWTK</sequence>
<proteinExistence type="predicted"/>
<evidence type="ECO:0000313" key="1">
    <source>
        <dbReference type="EMBL" id="MBO0350045.1"/>
    </source>
</evidence>
<reference evidence="1 2" key="1">
    <citation type="submission" date="2021-03" db="EMBL/GenBank/DDBJ databases">
        <title>Metabolic Capacity of the Antarctic Cyanobacterium Phormidium pseudopriestleyi that Sustains Oxygenic Photosynthesis in the Presence of Hydrogen Sulfide.</title>
        <authorList>
            <person name="Lumian J.E."/>
            <person name="Jungblut A.D."/>
            <person name="Dillon M.L."/>
            <person name="Hawes I."/>
            <person name="Doran P.T."/>
            <person name="Mackey T.J."/>
            <person name="Dick G.J."/>
            <person name="Grettenberger C.L."/>
            <person name="Sumner D.Y."/>
        </authorList>
    </citation>
    <scope>NUCLEOTIDE SEQUENCE [LARGE SCALE GENOMIC DNA]</scope>
    <source>
        <strain evidence="1 2">FRX01</strain>
    </source>
</reference>
<dbReference type="RefSeq" id="WP_207088544.1">
    <property type="nucleotide sequence ID" value="NZ_JAFLQW010000351.1"/>
</dbReference>
<dbReference type="EMBL" id="JAFLQW010000351">
    <property type="protein sequence ID" value="MBO0350045.1"/>
    <property type="molecule type" value="Genomic_DNA"/>
</dbReference>
<evidence type="ECO:0000313" key="2">
    <source>
        <dbReference type="Proteomes" id="UP000664844"/>
    </source>
</evidence>
<dbReference type="Proteomes" id="UP000664844">
    <property type="component" value="Unassembled WGS sequence"/>
</dbReference>
<comment type="caution">
    <text evidence="1">The sequence shown here is derived from an EMBL/GenBank/DDBJ whole genome shotgun (WGS) entry which is preliminary data.</text>
</comment>
<keyword evidence="2" id="KW-1185">Reference proteome</keyword>
<accession>A0ABS3FSH6</accession>
<gene>
    <name evidence="1" type="ORF">J0895_13165</name>
</gene>
<organism evidence="1 2">
    <name type="scientific">Phormidium pseudopriestleyi FRX01</name>
    <dbReference type="NCBI Taxonomy" id="1759528"/>
    <lineage>
        <taxon>Bacteria</taxon>
        <taxon>Bacillati</taxon>
        <taxon>Cyanobacteriota</taxon>
        <taxon>Cyanophyceae</taxon>
        <taxon>Oscillatoriophycideae</taxon>
        <taxon>Oscillatoriales</taxon>
        <taxon>Oscillatoriaceae</taxon>
        <taxon>Phormidium</taxon>
    </lineage>
</organism>
<protein>
    <submittedName>
        <fullName evidence="1">Uncharacterized protein</fullName>
    </submittedName>
</protein>
<name>A0ABS3FSH6_9CYAN</name>